<evidence type="ECO:0000256" key="5">
    <source>
        <dbReference type="ARBA" id="ARBA00023002"/>
    </source>
</evidence>
<dbReference type="InterPro" id="IPR036774">
    <property type="entry name" value="ERV/ALR_sulphydryl_oxid_sf"/>
</dbReference>
<reference evidence="8" key="1">
    <citation type="journal article" date="2020" name="Nature">
        <title>Giant virus diversity and host interactions through global metagenomics.</title>
        <authorList>
            <person name="Schulz F."/>
            <person name="Roux S."/>
            <person name="Paez-Espino D."/>
            <person name="Jungbluth S."/>
            <person name="Walsh D.A."/>
            <person name="Denef V.J."/>
            <person name="McMahon K.D."/>
            <person name="Konstantinidis K.T."/>
            <person name="Eloe-Fadrosh E.A."/>
            <person name="Kyrpides N.C."/>
            <person name="Woyke T."/>
        </authorList>
    </citation>
    <scope>NUCLEOTIDE SEQUENCE</scope>
    <source>
        <strain evidence="8">GVMAG-M-3300021425-14</strain>
    </source>
</reference>
<dbReference type="InterPro" id="IPR017905">
    <property type="entry name" value="ERV/ALR_sulphydryl_oxidase"/>
</dbReference>
<dbReference type="GO" id="GO:0016972">
    <property type="term" value="F:thiol oxidase activity"/>
    <property type="evidence" value="ECO:0007669"/>
    <property type="project" value="UniProtKB-EC"/>
</dbReference>
<keyword evidence="4" id="KW-0274">FAD</keyword>
<keyword evidence="3" id="KW-0285">Flavoprotein</keyword>
<dbReference type="SUPFAM" id="SSF69000">
    <property type="entry name" value="FAD-dependent thiol oxidase"/>
    <property type="match status" value="1"/>
</dbReference>
<dbReference type="EC" id="1.8.3.2" evidence="2"/>
<evidence type="ECO:0000256" key="4">
    <source>
        <dbReference type="ARBA" id="ARBA00022827"/>
    </source>
</evidence>
<evidence type="ECO:0000256" key="6">
    <source>
        <dbReference type="ARBA" id="ARBA00023157"/>
    </source>
</evidence>
<sequence length="148" mass="17918">MSKEWATPTWYLFHTIGERINSNYFNSHLTECKYLIQIICNNLPCPICQNHATIYLRKTNFNNIKTLAQFKEYLYIFHNFVNSQLGKKKFTKEEMEKYKRANIDKIMILFYHKFRARYRTGTSFGGWRRRKAMSTIRSTLLKMRPHMV</sequence>
<dbReference type="PROSITE" id="PS51324">
    <property type="entry name" value="ERV_ALR"/>
    <property type="match status" value="1"/>
</dbReference>
<evidence type="ECO:0000313" key="8">
    <source>
        <dbReference type="EMBL" id="QHT05890.1"/>
    </source>
</evidence>
<feature type="domain" description="ERV/ALR sulfhydryl oxidase" evidence="7">
    <location>
        <begin position="1"/>
        <end position="101"/>
    </location>
</feature>
<evidence type="ECO:0000256" key="3">
    <source>
        <dbReference type="ARBA" id="ARBA00022630"/>
    </source>
</evidence>
<evidence type="ECO:0000256" key="1">
    <source>
        <dbReference type="ARBA" id="ARBA00001974"/>
    </source>
</evidence>
<keyword evidence="5" id="KW-0560">Oxidoreductase</keyword>
<dbReference type="AlphaFoldDB" id="A0A6C0CPV5"/>
<evidence type="ECO:0000259" key="7">
    <source>
        <dbReference type="PROSITE" id="PS51324"/>
    </source>
</evidence>
<accession>A0A6C0CPV5</accession>
<name>A0A6C0CPV5_9ZZZZ</name>
<organism evidence="8">
    <name type="scientific">viral metagenome</name>
    <dbReference type="NCBI Taxonomy" id="1070528"/>
    <lineage>
        <taxon>unclassified sequences</taxon>
        <taxon>metagenomes</taxon>
        <taxon>organismal metagenomes</taxon>
    </lineage>
</organism>
<dbReference type="Pfam" id="PF04777">
    <property type="entry name" value="Evr1_Alr"/>
    <property type="match status" value="1"/>
</dbReference>
<dbReference type="Gene3D" id="1.20.120.310">
    <property type="entry name" value="ERV/ALR sulfhydryl oxidase domain"/>
    <property type="match status" value="1"/>
</dbReference>
<evidence type="ECO:0000256" key="2">
    <source>
        <dbReference type="ARBA" id="ARBA00012512"/>
    </source>
</evidence>
<proteinExistence type="predicted"/>
<keyword evidence="6" id="KW-1015">Disulfide bond</keyword>
<comment type="cofactor">
    <cofactor evidence="1">
        <name>FAD</name>
        <dbReference type="ChEBI" id="CHEBI:57692"/>
    </cofactor>
</comment>
<protein>
    <recommendedName>
        <fullName evidence="2">thiol oxidase</fullName>
        <ecNumber evidence="2">1.8.3.2</ecNumber>
    </recommendedName>
</protein>
<dbReference type="EMBL" id="MN739460">
    <property type="protein sequence ID" value="QHT05890.1"/>
    <property type="molecule type" value="Genomic_DNA"/>
</dbReference>